<dbReference type="PANTHER" id="PTHR34702">
    <property type="entry name" value="NA(+)/H(+) ANTIPORTER SUBUNIT F1"/>
    <property type="match status" value="1"/>
</dbReference>
<evidence type="ECO:0000256" key="3">
    <source>
        <dbReference type="ARBA" id="ARBA00022448"/>
    </source>
</evidence>
<evidence type="ECO:0000256" key="1">
    <source>
        <dbReference type="ARBA" id="ARBA00004651"/>
    </source>
</evidence>
<dbReference type="InterPro" id="IPR007208">
    <property type="entry name" value="MrpF/PhaF-like"/>
</dbReference>
<accession>A0A7V3KPV2</accession>
<gene>
    <name evidence="9" type="ORF">ENV38_06845</name>
</gene>
<dbReference type="GO" id="GO:0005886">
    <property type="term" value="C:plasma membrane"/>
    <property type="evidence" value="ECO:0007669"/>
    <property type="project" value="UniProtKB-SubCell"/>
</dbReference>
<comment type="caution">
    <text evidence="9">The sequence shown here is derived from an EMBL/GenBank/DDBJ whole genome shotgun (WGS) entry which is preliminary data.</text>
</comment>
<comment type="subcellular location">
    <subcellularLocation>
        <location evidence="1">Cell membrane</location>
        <topology evidence="1">Multi-pass membrane protein</topology>
    </subcellularLocation>
</comment>
<keyword evidence="7 8" id="KW-0472">Membrane</keyword>
<dbReference type="Pfam" id="PF04066">
    <property type="entry name" value="MrpF_PhaF"/>
    <property type="match status" value="1"/>
</dbReference>
<feature type="transmembrane region" description="Helical" evidence="8">
    <location>
        <begin position="6"/>
        <end position="26"/>
    </location>
</feature>
<sequence>MLAQVHGVIVYIFVALLGLAVLLSSLRFILGPTASDRVVATDILTTITTIVLVFLSLAFGRSIYLDVALVYAVLSFIAVVAIARYLEGGI</sequence>
<evidence type="ECO:0000256" key="4">
    <source>
        <dbReference type="ARBA" id="ARBA00022475"/>
    </source>
</evidence>
<proteinExistence type="inferred from homology"/>
<keyword evidence="3" id="KW-0813">Transport</keyword>
<evidence type="ECO:0000256" key="5">
    <source>
        <dbReference type="ARBA" id="ARBA00022692"/>
    </source>
</evidence>
<keyword evidence="6 8" id="KW-1133">Transmembrane helix</keyword>
<evidence type="ECO:0000256" key="8">
    <source>
        <dbReference type="SAM" id="Phobius"/>
    </source>
</evidence>
<dbReference type="PANTHER" id="PTHR34702:SF1">
    <property type="entry name" value="NA(+)_H(+) ANTIPORTER SUBUNIT F"/>
    <property type="match status" value="1"/>
</dbReference>
<feature type="transmembrane region" description="Helical" evidence="8">
    <location>
        <begin position="63"/>
        <end position="86"/>
    </location>
</feature>
<dbReference type="EMBL" id="DTGD01000256">
    <property type="protein sequence ID" value="HGB36603.1"/>
    <property type="molecule type" value="Genomic_DNA"/>
</dbReference>
<dbReference type="NCBIfam" id="NF009250">
    <property type="entry name" value="PRK12604.1"/>
    <property type="match status" value="1"/>
</dbReference>
<protein>
    <submittedName>
        <fullName evidence="9">Cation:proton antiporter</fullName>
    </submittedName>
</protein>
<organism evidence="9">
    <name type="scientific">candidate division WOR-3 bacterium</name>
    <dbReference type="NCBI Taxonomy" id="2052148"/>
    <lineage>
        <taxon>Bacteria</taxon>
        <taxon>Bacteria division WOR-3</taxon>
    </lineage>
</organism>
<reference evidence="9" key="1">
    <citation type="journal article" date="2020" name="mSystems">
        <title>Genome- and Community-Level Interaction Insights into Carbon Utilization and Element Cycling Functions of Hydrothermarchaeota in Hydrothermal Sediment.</title>
        <authorList>
            <person name="Zhou Z."/>
            <person name="Liu Y."/>
            <person name="Xu W."/>
            <person name="Pan J."/>
            <person name="Luo Z.H."/>
            <person name="Li M."/>
        </authorList>
    </citation>
    <scope>NUCLEOTIDE SEQUENCE [LARGE SCALE GENOMIC DNA]</scope>
    <source>
        <strain evidence="9">SpSt-754</strain>
    </source>
</reference>
<comment type="similarity">
    <text evidence="2">Belongs to the CPA3 antiporters (TC 2.A.63) subunit F family.</text>
</comment>
<keyword evidence="4" id="KW-1003">Cell membrane</keyword>
<keyword evidence="5 8" id="KW-0812">Transmembrane</keyword>
<evidence type="ECO:0000256" key="6">
    <source>
        <dbReference type="ARBA" id="ARBA00022989"/>
    </source>
</evidence>
<feature type="transmembrane region" description="Helical" evidence="8">
    <location>
        <begin position="38"/>
        <end position="57"/>
    </location>
</feature>
<dbReference type="AlphaFoldDB" id="A0A7V3KPV2"/>
<name>A0A7V3KPV2_UNCW3</name>
<evidence type="ECO:0000256" key="7">
    <source>
        <dbReference type="ARBA" id="ARBA00023136"/>
    </source>
</evidence>
<dbReference type="GO" id="GO:0015385">
    <property type="term" value="F:sodium:proton antiporter activity"/>
    <property type="evidence" value="ECO:0007669"/>
    <property type="project" value="TreeGrafter"/>
</dbReference>
<evidence type="ECO:0000256" key="2">
    <source>
        <dbReference type="ARBA" id="ARBA00009212"/>
    </source>
</evidence>
<evidence type="ECO:0000313" key="9">
    <source>
        <dbReference type="EMBL" id="HGB36603.1"/>
    </source>
</evidence>